<feature type="non-terminal residue" evidence="2">
    <location>
        <position position="141"/>
    </location>
</feature>
<name>S8E5F4_9LAMI</name>
<sequence>MAVRTVNGSSIIRLLPPFTAVSCCAGGYKPVQFNCPTRLPIMLKPIPGFRLELKSSEEALENKLGKQTLQKGLLLEFRKDTDRVLLAVVQKPDGKKNWMVTDQNGVVSSIKPQQVTFVVPGIEDFDHNEIPQFLQKVQDNL</sequence>
<accession>S8E5F4</accession>
<proteinExistence type="predicted"/>
<keyword evidence="3" id="KW-1185">Reference proteome</keyword>
<comment type="caution">
    <text evidence="2">The sequence shown here is derived from an EMBL/GenBank/DDBJ whole genome shotgun (WGS) entry which is preliminary data.</text>
</comment>
<organism evidence="2 3">
    <name type="scientific">Genlisea aurea</name>
    <dbReference type="NCBI Taxonomy" id="192259"/>
    <lineage>
        <taxon>Eukaryota</taxon>
        <taxon>Viridiplantae</taxon>
        <taxon>Streptophyta</taxon>
        <taxon>Embryophyta</taxon>
        <taxon>Tracheophyta</taxon>
        <taxon>Spermatophyta</taxon>
        <taxon>Magnoliopsida</taxon>
        <taxon>eudicotyledons</taxon>
        <taxon>Gunneridae</taxon>
        <taxon>Pentapetalae</taxon>
        <taxon>asterids</taxon>
        <taxon>lamiids</taxon>
        <taxon>Lamiales</taxon>
        <taxon>Lentibulariaceae</taxon>
        <taxon>Genlisea</taxon>
    </lineage>
</organism>
<evidence type="ECO:0000313" key="3">
    <source>
        <dbReference type="Proteomes" id="UP000015453"/>
    </source>
</evidence>
<feature type="domain" description="Ribonuclease II-like barrel" evidence="1">
    <location>
        <begin position="69"/>
        <end position="130"/>
    </location>
</feature>
<dbReference type="Proteomes" id="UP000015453">
    <property type="component" value="Unassembled WGS sequence"/>
</dbReference>
<dbReference type="EMBL" id="AUSU01003038">
    <property type="protein sequence ID" value="EPS67587.1"/>
    <property type="molecule type" value="Genomic_DNA"/>
</dbReference>
<dbReference type="Pfam" id="PF23163">
    <property type="entry name" value="CSD_RNase_II"/>
    <property type="match status" value="1"/>
</dbReference>
<dbReference type="OrthoDB" id="1733119at2759"/>
<evidence type="ECO:0000313" key="2">
    <source>
        <dbReference type="EMBL" id="EPS67587.1"/>
    </source>
</evidence>
<evidence type="ECO:0000259" key="1">
    <source>
        <dbReference type="Pfam" id="PF23163"/>
    </source>
</evidence>
<dbReference type="AlphaFoldDB" id="S8E5F4"/>
<protein>
    <recommendedName>
        <fullName evidence="1">Ribonuclease II-like barrel domain-containing protein</fullName>
    </recommendedName>
</protein>
<gene>
    <name evidence="2" type="ORF">M569_07188</name>
</gene>
<reference evidence="2 3" key="1">
    <citation type="journal article" date="2013" name="BMC Genomics">
        <title>The miniature genome of a carnivorous plant Genlisea aurea contains a low number of genes and short non-coding sequences.</title>
        <authorList>
            <person name="Leushkin E.V."/>
            <person name="Sutormin R.A."/>
            <person name="Nabieva E.R."/>
            <person name="Penin A.A."/>
            <person name="Kondrashov A.S."/>
            <person name="Logacheva M.D."/>
        </authorList>
    </citation>
    <scope>NUCLEOTIDE SEQUENCE [LARGE SCALE GENOMIC DNA]</scope>
</reference>
<dbReference type="InterPro" id="IPR056403">
    <property type="entry name" value="RNase_II_barrel"/>
</dbReference>